<keyword evidence="2" id="KW-1185">Reference proteome</keyword>
<accession>A0A3E1R7A5</accession>
<gene>
    <name evidence="1" type="ORF">DIC66_22630</name>
</gene>
<name>A0A3E1R7A5_9BURK</name>
<dbReference type="AlphaFoldDB" id="A0A3E1R7A5"/>
<dbReference type="EMBL" id="QFZK01000045">
    <property type="protein sequence ID" value="RFO94610.1"/>
    <property type="molecule type" value="Genomic_DNA"/>
</dbReference>
<evidence type="ECO:0000313" key="2">
    <source>
        <dbReference type="Proteomes" id="UP000260665"/>
    </source>
</evidence>
<protein>
    <submittedName>
        <fullName evidence="1">Uncharacterized protein</fullName>
    </submittedName>
</protein>
<reference evidence="1 2" key="1">
    <citation type="submission" date="2018-05" db="EMBL/GenBank/DDBJ databases">
        <title>Rhodoferax soyangensis sp.nov., isolated from an oligotrophic freshwater lake.</title>
        <authorList>
            <person name="Park M."/>
        </authorList>
    </citation>
    <scope>NUCLEOTIDE SEQUENCE [LARGE SCALE GENOMIC DNA]</scope>
    <source>
        <strain evidence="1 2">IMCC26218</strain>
    </source>
</reference>
<evidence type="ECO:0000313" key="1">
    <source>
        <dbReference type="EMBL" id="RFO94610.1"/>
    </source>
</evidence>
<proteinExistence type="predicted"/>
<comment type="caution">
    <text evidence="1">The sequence shown here is derived from an EMBL/GenBank/DDBJ whole genome shotgun (WGS) entry which is preliminary data.</text>
</comment>
<dbReference type="Proteomes" id="UP000260665">
    <property type="component" value="Unassembled WGS sequence"/>
</dbReference>
<sequence length="278" mass="31741">MVVRSDSMKITKIQIQLADKGIFLTKREQEPRERAAIEEIYSLIPVLSEVSGSLPSISVGAIDNQVFLSVSILSGTRLFIDAEKWSSKTRRILEIDDGLVDQVQLEECIQLTRLLLAKAAMKEPDSIRIYREQFEARIKGKVANKFRKELGNRFALTVDDTQHSFQKPLLPTEYVEPQLRSWQATVRQMQKNTDFKCNQIIELCMTPLRHNFFPDPRATFPFTRILATRSYGHGQILHRSMESKLPVQFLGHLVIHEFSGEVIALQIVSVSDSLVAED</sequence>
<organism evidence="1 2">
    <name type="scientific">Rhodoferax lacus</name>
    <dbReference type="NCBI Taxonomy" id="2184758"/>
    <lineage>
        <taxon>Bacteria</taxon>
        <taxon>Pseudomonadati</taxon>
        <taxon>Pseudomonadota</taxon>
        <taxon>Betaproteobacteria</taxon>
        <taxon>Burkholderiales</taxon>
        <taxon>Comamonadaceae</taxon>
        <taxon>Rhodoferax</taxon>
    </lineage>
</organism>